<reference evidence="2 3" key="1">
    <citation type="journal article" date="2015" name="Stand. Genomic Sci.">
        <title>Genomic Encyclopedia of Bacterial and Archaeal Type Strains, Phase III: the genomes of soil and plant-associated and newly described type strains.</title>
        <authorList>
            <person name="Whitman W.B."/>
            <person name="Woyke T."/>
            <person name="Klenk H.P."/>
            <person name="Zhou Y."/>
            <person name="Lilburn T.G."/>
            <person name="Beck B.J."/>
            <person name="De Vos P."/>
            <person name="Vandamme P."/>
            <person name="Eisen J.A."/>
            <person name="Garrity G."/>
            <person name="Hugenholtz P."/>
            <person name="Kyrpides N.C."/>
        </authorList>
    </citation>
    <scope>NUCLEOTIDE SEQUENCE [LARGE SCALE GENOMIC DNA]</scope>
    <source>
        <strain evidence="2 3">CGMCC 1.10115</strain>
    </source>
</reference>
<comment type="caution">
    <text evidence="2">The sequence shown here is derived from an EMBL/GenBank/DDBJ whole genome shotgun (WGS) entry which is preliminary data.</text>
</comment>
<evidence type="ECO:0000313" key="2">
    <source>
        <dbReference type="EMBL" id="TWH85633.1"/>
    </source>
</evidence>
<sequence length="71" mass="7302">MDLTVLIGIWLGAARARRACGILAAAIAIAIDSLLAVALAVTLTPAGWFSIGGIDGGYFFSNRKLGLQGQL</sequence>
<protein>
    <submittedName>
        <fullName evidence="2">Uncharacterized protein</fullName>
    </submittedName>
</protein>
<dbReference type="AlphaFoldDB" id="A0A562JRK1"/>
<gene>
    <name evidence="2" type="ORF">IQ19_03055</name>
</gene>
<dbReference type="GeneID" id="65404215"/>
<accession>A0A562JRK1</accession>
<feature type="transmembrane region" description="Helical" evidence="1">
    <location>
        <begin position="26"/>
        <end position="54"/>
    </location>
</feature>
<dbReference type="EMBL" id="VLKI01000008">
    <property type="protein sequence ID" value="TWH85633.1"/>
    <property type="molecule type" value="Genomic_DNA"/>
</dbReference>
<keyword evidence="1" id="KW-1133">Transmembrane helix</keyword>
<dbReference type="Proteomes" id="UP000318667">
    <property type="component" value="Unassembled WGS sequence"/>
</dbReference>
<organism evidence="2 3">
    <name type="scientific">Cytobacillus oceanisediminis</name>
    <dbReference type="NCBI Taxonomy" id="665099"/>
    <lineage>
        <taxon>Bacteria</taxon>
        <taxon>Bacillati</taxon>
        <taxon>Bacillota</taxon>
        <taxon>Bacilli</taxon>
        <taxon>Bacillales</taxon>
        <taxon>Bacillaceae</taxon>
        <taxon>Cytobacillus</taxon>
    </lineage>
</organism>
<name>A0A562JRK1_9BACI</name>
<keyword evidence="3" id="KW-1185">Reference proteome</keyword>
<proteinExistence type="predicted"/>
<dbReference type="RefSeq" id="WP_144543157.1">
    <property type="nucleotide sequence ID" value="NZ_CBCSDC010000005.1"/>
</dbReference>
<evidence type="ECO:0000256" key="1">
    <source>
        <dbReference type="SAM" id="Phobius"/>
    </source>
</evidence>
<keyword evidence="1" id="KW-0812">Transmembrane</keyword>
<evidence type="ECO:0000313" key="3">
    <source>
        <dbReference type="Proteomes" id="UP000318667"/>
    </source>
</evidence>
<keyword evidence="1" id="KW-0472">Membrane</keyword>